<gene>
    <name evidence="2" type="ORF">QCN29_31980</name>
</gene>
<organism evidence="2 3">
    <name type="scientific">Streptomyces chengmaiensis</name>
    <dbReference type="NCBI Taxonomy" id="3040919"/>
    <lineage>
        <taxon>Bacteria</taxon>
        <taxon>Bacillati</taxon>
        <taxon>Actinomycetota</taxon>
        <taxon>Actinomycetes</taxon>
        <taxon>Kitasatosporales</taxon>
        <taxon>Streptomycetaceae</taxon>
        <taxon>Streptomyces</taxon>
    </lineage>
</organism>
<dbReference type="Gene3D" id="1.10.10.60">
    <property type="entry name" value="Homeodomain-like"/>
    <property type="match status" value="1"/>
</dbReference>
<dbReference type="InterPro" id="IPR009057">
    <property type="entry name" value="Homeodomain-like_sf"/>
</dbReference>
<protein>
    <submittedName>
        <fullName evidence="2">Transposase</fullName>
    </submittedName>
</protein>
<evidence type="ECO:0000256" key="1">
    <source>
        <dbReference type="SAM" id="MobiDB-lite"/>
    </source>
</evidence>
<dbReference type="EMBL" id="JARWBG010000062">
    <property type="protein sequence ID" value="MDH2393304.1"/>
    <property type="molecule type" value="Genomic_DNA"/>
</dbReference>
<dbReference type="SUPFAM" id="SSF46689">
    <property type="entry name" value="Homeodomain-like"/>
    <property type="match status" value="1"/>
</dbReference>
<name>A0ABT6HZR6_9ACTN</name>
<accession>A0ABT6HZR6</accession>
<dbReference type="RefSeq" id="WP_279932542.1">
    <property type="nucleotide sequence ID" value="NZ_JARWBG010000062.1"/>
</dbReference>
<feature type="region of interest" description="Disordered" evidence="1">
    <location>
        <begin position="52"/>
        <end position="86"/>
    </location>
</feature>
<proteinExistence type="predicted"/>
<feature type="compositionally biased region" description="Basic and acidic residues" evidence="1">
    <location>
        <begin position="65"/>
        <end position="79"/>
    </location>
</feature>
<sequence length="86" mass="9989">MKLPRPQIKKLAVDLGVHPKALRGWIRQTEADAGERDDRLTTDERAELVALRKENTQLKRAPPGQRRDRTRHEGQDHHWCRGRPAP</sequence>
<reference evidence="2 3" key="1">
    <citation type="submission" date="2023-04" db="EMBL/GenBank/DDBJ databases">
        <title>Streptomyces chengmaiensis sp. nov. isolated from the stem of mangrove plant in Hainan.</title>
        <authorList>
            <person name="Huang X."/>
            <person name="Zhou S."/>
            <person name="Chu X."/>
            <person name="Xie Y."/>
            <person name="Lin Y."/>
        </authorList>
    </citation>
    <scope>NUCLEOTIDE SEQUENCE [LARGE SCALE GENOMIC DNA]</scope>
    <source>
        <strain evidence="2 3">HNM0663</strain>
    </source>
</reference>
<dbReference type="Pfam" id="PF01527">
    <property type="entry name" value="HTH_Tnp_1"/>
    <property type="match status" value="1"/>
</dbReference>
<evidence type="ECO:0000313" key="3">
    <source>
        <dbReference type="Proteomes" id="UP001223144"/>
    </source>
</evidence>
<dbReference type="Proteomes" id="UP001223144">
    <property type="component" value="Unassembled WGS sequence"/>
</dbReference>
<comment type="caution">
    <text evidence="2">The sequence shown here is derived from an EMBL/GenBank/DDBJ whole genome shotgun (WGS) entry which is preliminary data.</text>
</comment>
<keyword evidence="3" id="KW-1185">Reference proteome</keyword>
<dbReference type="InterPro" id="IPR002514">
    <property type="entry name" value="Transposase_8"/>
</dbReference>
<evidence type="ECO:0000313" key="2">
    <source>
        <dbReference type="EMBL" id="MDH2393304.1"/>
    </source>
</evidence>